<dbReference type="WBParaSite" id="RSKR_0000458400.1">
    <property type="protein sequence ID" value="RSKR_0000458400.1"/>
    <property type="gene ID" value="RSKR_0000458400"/>
</dbReference>
<reference evidence="2" key="1">
    <citation type="submission" date="2016-11" db="UniProtKB">
        <authorList>
            <consortium name="WormBaseParasite"/>
        </authorList>
    </citation>
    <scope>IDENTIFICATION</scope>
    <source>
        <strain evidence="2">KR3021</strain>
    </source>
</reference>
<proteinExistence type="predicted"/>
<evidence type="ECO:0000313" key="1">
    <source>
        <dbReference type="Proteomes" id="UP000095286"/>
    </source>
</evidence>
<protein>
    <submittedName>
        <fullName evidence="2">G_PROTEIN_RECEP_F1_2 domain-containing protein</fullName>
    </submittedName>
</protein>
<name>A0AC35TV34_9BILA</name>
<organism evidence="1 2">
    <name type="scientific">Rhabditophanes sp. KR3021</name>
    <dbReference type="NCBI Taxonomy" id="114890"/>
    <lineage>
        <taxon>Eukaryota</taxon>
        <taxon>Metazoa</taxon>
        <taxon>Ecdysozoa</taxon>
        <taxon>Nematoda</taxon>
        <taxon>Chromadorea</taxon>
        <taxon>Rhabditida</taxon>
        <taxon>Tylenchina</taxon>
        <taxon>Panagrolaimomorpha</taxon>
        <taxon>Strongyloidoidea</taxon>
        <taxon>Alloionematidae</taxon>
        <taxon>Rhabditophanes</taxon>
    </lineage>
</organism>
<evidence type="ECO:0000313" key="2">
    <source>
        <dbReference type="WBParaSite" id="RSKR_0000458400.1"/>
    </source>
</evidence>
<sequence length="371" mass="43406">MESSEEHGSALFNSTSNGTNVVECQPSESYDWIRYDIVIYFGTPIAVLGIICNIILMRIFATSEKRNSPFLYLFCLSILDFLICLIYIPLMSLDALAIYHKNGYLHELWHDYALILYGLARQVQFASTYIVLLGTIERFGVVGNFSWAQYLVMNDSRKRIVLIVLICAFLIRIGTHFEYTIQFLAHCQVLENFAFIPLLSKYQLFSQFNFYVFTLLHIIAPFVLLTSLNIMIITLMKRKLNHKHWRHTEFTQLPKIAALLRKECTNNINKEERNKLRYQTRTIIFIVSTYLTCNMLSFFINILENIYPSTSLLRDEDGNSSRFYTIAADFISILVSINSCSRIFIYYFGNPELKHELVKLFSRRKNEIFIY</sequence>
<dbReference type="Proteomes" id="UP000095286">
    <property type="component" value="Unplaced"/>
</dbReference>
<accession>A0AC35TV34</accession>